<sequence>MTIAGFNEATLGERIGEVLSSARPVRSIEKLKGRDNELITIERALYAPGRSVFIYGDRGVGKSSLGATAAYQWQSSDNMPIIVGGSQDETFETIIANIANQALGLSRVQTVVSSTLKMTQRQHIGFDPPG</sequence>
<organism evidence="1 2">
    <name type="scientific">Burkholderia multivorans</name>
    <dbReference type="NCBI Taxonomy" id="87883"/>
    <lineage>
        <taxon>Bacteria</taxon>
        <taxon>Pseudomonadati</taxon>
        <taxon>Pseudomonadota</taxon>
        <taxon>Betaproteobacteria</taxon>
        <taxon>Burkholderiales</taxon>
        <taxon>Burkholderiaceae</taxon>
        <taxon>Burkholderia</taxon>
        <taxon>Burkholderia cepacia complex</taxon>
    </lineage>
</organism>
<accession>A0AAP2MR58</accession>
<dbReference type="AlphaFoldDB" id="A0AAP2MR58"/>
<proteinExistence type="predicted"/>
<gene>
    <name evidence="1" type="ORF">KTE52_22365</name>
</gene>
<keyword evidence="1" id="KW-0547">Nucleotide-binding</keyword>
<protein>
    <submittedName>
        <fullName evidence="1">ATP-binding protein</fullName>
    </submittedName>
</protein>
<evidence type="ECO:0000313" key="1">
    <source>
        <dbReference type="EMBL" id="MBU9359087.1"/>
    </source>
</evidence>
<comment type="caution">
    <text evidence="1">The sequence shown here is derived from an EMBL/GenBank/DDBJ whole genome shotgun (WGS) entry which is preliminary data.</text>
</comment>
<dbReference type="GO" id="GO:0005524">
    <property type="term" value="F:ATP binding"/>
    <property type="evidence" value="ECO:0007669"/>
    <property type="project" value="UniProtKB-KW"/>
</dbReference>
<keyword evidence="1" id="KW-0067">ATP-binding</keyword>
<reference evidence="1" key="1">
    <citation type="submission" date="2021-06" db="EMBL/GenBank/DDBJ databases">
        <title>A collection of bacterial strains from the Burkholderia cepacia Research Laboratory and Repository.</title>
        <authorList>
            <person name="Lipuma J."/>
            <person name="Spilker T."/>
        </authorList>
    </citation>
    <scope>NUCLEOTIDE SEQUENCE</scope>
    <source>
        <strain evidence="1">AU37435</strain>
    </source>
</reference>
<name>A0AAP2MR58_9BURK</name>
<dbReference type="Proteomes" id="UP001196915">
    <property type="component" value="Unassembled WGS sequence"/>
</dbReference>
<dbReference type="RefSeq" id="WP_217084721.1">
    <property type="nucleotide sequence ID" value="NZ_JAHPMX010000014.1"/>
</dbReference>
<evidence type="ECO:0000313" key="2">
    <source>
        <dbReference type="Proteomes" id="UP001196915"/>
    </source>
</evidence>
<dbReference type="EMBL" id="JAHPMX010000014">
    <property type="protein sequence ID" value="MBU9359087.1"/>
    <property type="molecule type" value="Genomic_DNA"/>
</dbReference>